<reference evidence="2" key="1">
    <citation type="submission" date="2018-06" db="EMBL/GenBank/DDBJ databases">
        <authorList>
            <person name="Zhirakovskaya E."/>
        </authorList>
    </citation>
    <scope>NUCLEOTIDE SEQUENCE</scope>
</reference>
<dbReference type="EMBL" id="UOFY01000021">
    <property type="protein sequence ID" value="VAX07917.1"/>
    <property type="molecule type" value="Genomic_DNA"/>
</dbReference>
<keyword evidence="1" id="KW-0812">Transmembrane</keyword>
<gene>
    <name evidence="2" type="ORF">MNBD_GAMMA25-1152</name>
</gene>
<proteinExistence type="predicted"/>
<organism evidence="2">
    <name type="scientific">hydrothermal vent metagenome</name>
    <dbReference type="NCBI Taxonomy" id="652676"/>
    <lineage>
        <taxon>unclassified sequences</taxon>
        <taxon>metagenomes</taxon>
        <taxon>ecological metagenomes</taxon>
    </lineage>
</organism>
<protein>
    <submittedName>
        <fullName evidence="2">Uncharacterized protein</fullName>
    </submittedName>
</protein>
<keyword evidence="1" id="KW-1133">Transmembrane helix</keyword>
<name>A0A3B1BTC8_9ZZZZ</name>
<evidence type="ECO:0000256" key="1">
    <source>
        <dbReference type="SAM" id="Phobius"/>
    </source>
</evidence>
<accession>A0A3B1BTC8</accession>
<keyword evidence="1" id="KW-0472">Membrane</keyword>
<sequence length="54" mass="6454">MTLHDWIGMIMTVGIFIIMIIVYVLVFHPKNKERLEAQRHLLNDDDRFNAEVKK</sequence>
<feature type="transmembrane region" description="Helical" evidence="1">
    <location>
        <begin position="6"/>
        <end position="26"/>
    </location>
</feature>
<evidence type="ECO:0000313" key="2">
    <source>
        <dbReference type="EMBL" id="VAX07917.1"/>
    </source>
</evidence>
<dbReference type="AlphaFoldDB" id="A0A3B1BTC8"/>